<feature type="binding site" evidence="8">
    <location>
        <position position="203"/>
    </location>
    <ligand>
        <name>Zn(2+)</name>
        <dbReference type="ChEBI" id="CHEBI:29105"/>
    </ligand>
</feature>
<accession>A0A916WP90</accession>
<dbReference type="Gene3D" id="2.30.40.10">
    <property type="entry name" value="Urease, subunit C, domain 1"/>
    <property type="match status" value="1"/>
</dbReference>
<evidence type="ECO:0000256" key="8">
    <source>
        <dbReference type="PIRSR" id="PIRSR038994-3"/>
    </source>
</evidence>
<comment type="similarity">
    <text evidence="1 5">Belongs to the metallo-dependent hydrolases superfamily. NagA family.</text>
</comment>
<dbReference type="Pfam" id="PF01979">
    <property type="entry name" value="Amidohydro_1"/>
    <property type="match status" value="1"/>
</dbReference>
<feature type="binding site" evidence="8">
    <location>
        <position position="227"/>
    </location>
    <ligand>
        <name>Zn(2+)</name>
        <dbReference type="ChEBI" id="CHEBI:29105"/>
    </ligand>
</feature>
<feature type="domain" description="Amidohydrolase-related" evidence="9">
    <location>
        <begin position="62"/>
        <end position="396"/>
    </location>
</feature>
<dbReference type="PANTHER" id="PTHR11113">
    <property type="entry name" value="N-ACETYLGLUCOSAMINE-6-PHOSPHATE DEACETYLASE"/>
    <property type="match status" value="1"/>
</dbReference>
<dbReference type="Proteomes" id="UP000621454">
    <property type="component" value="Unassembled WGS sequence"/>
</dbReference>
<dbReference type="SUPFAM" id="SSF51338">
    <property type="entry name" value="Composite domain of metallo-dependent hydrolases"/>
    <property type="match status" value="1"/>
</dbReference>
<dbReference type="AlphaFoldDB" id="A0A916WP90"/>
<dbReference type="EMBL" id="BMGC01000002">
    <property type="protein sequence ID" value="GGB19582.1"/>
    <property type="molecule type" value="Genomic_DNA"/>
</dbReference>
<keyword evidence="3 5" id="KW-0378">Hydrolase</keyword>
<reference evidence="10" key="1">
    <citation type="journal article" date="2014" name="Int. J. Syst. Evol. Microbiol.">
        <title>Complete genome sequence of Corynebacterium casei LMG S-19264T (=DSM 44701T), isolated from a smear-ripened cheese.</title>
        <authorList>
            <consortium name="US DOE Joint Genome Institute (JGI-PGF)"/>
            <person name="Walter F."/>
            <person name="Albersmeier A."/>
            <person name="Kalinowski J."/>
            <person name="Ruckert C."/>
        </authorList>
    </citation>
    <scope>NUCLEOTIDE SEQUENCE</scope>
    <source>
        <strain evidence="10">CGMCC 1.12827</strain>
    </source>
</reference>
<dbReference type="PANTHER" id="PTHR11113:SF14">
    <property type="entry name" value="N-ACETYLGLUCOSAMINE-6-PHOSPHATE DEACETYLASE"/>
    <property type="match status" value="1"/>
</dbReference>
<evidence type="ECO:0000256" key="1">
    <source>
        <dbReference type="ARBA" id="ARBA00010716"/>
    </source>
</evidence>
<name>A0A916WP90_9ACTN</name>
<dbReference type="InterPro" id="IPR003764">
    <property type="entry name" value="GlcNAc_6-P_deAcase"/>
</dbReference>
<evidence type="ECO:0000256" key="4">
    <source>
        <dbReference type="ARBA" id="ARBA00023277"/>
    </source>
</evidence>
<feature type="binding site" evidence="7">
    <location>
        <begin position="325"/>
        <end position="327"/>
    </location>
    <ligand>
        <name>substrate</name>
    </ligand>
</feature>
<feature type="binding site" evidence="8">
    <location>
        <position position="137"/>
    </location>
    <ligand>
        <name>Zn(2+)</name>
        <dbReference type="ChEBI" id="CHEBI:29105"/>
    </ligand>
</feature>
<reference evidence="10" key="2">
    <citation type="submission" date="2020-09" db="EMBL/GenBank/DDBJ databases">
        <authorList>
            <person name="Sun Q."/>
            <person name="Zhou Y."/>
        </authorList>
    </citation>
    <scope>NUCLEOTIDE SEQUENCE</scope>
    <source>
        <strain evidence="10">CGMCC 1.12827</strain>
    </source>
</reference>
<dbReference type="InterPro" id="IPR032466">
    <property type="entry name" value="Metal_Hydrolase"/>
</dbReference>
<dbReference type="PIRSF" id="PIRSF038994">
    <property type="entry name" value="NagA"/>
    <property type="match status" value="1"/>
</dbReference>
<feature type="binding site" evidence="7">
    <location>
        <begin position="230"/>
        <end position="231"/>
    </location>
    <ligand>
        <name>substrate</name>
    </ligand>
</feature>
<dbReference type="InterPro" id="IPR006680">
    <property type="entry name" value="Amidohydro-rel"/>
</dbReference>
<evidence type="ECO:0000256" key="3">
    <source>
        <dbReference type="ARBA" id="ARBA00022801"/>
    </source>
</evidence>
<dbReference type="InterPro" id="IPR011059">
    <property type="entry name" value="Metal-dep_hydrolase_composite"/>
</dbReference>
<sequence>MGTSPRDDERDDLADTTVLRATLVSGGMVIPDAVVETAGDRLVYAGPAAGYSGATIARQDLLVMPGLIDVHCHGGGGAGFPDGGSSAAATAIAFHRRMGTTSMLGSLVSAAPDTLLDRIATLSPLVRAGELGGIHLEGPFIARSRCGAQDPRYIIDADPGLLRDLLAAGGGAIRSMTIAPETSHFAEAAQILIDHDVVVSLGHSSADHATARRALDACIGGTVSATHLFNGMEPMHHRSPGLVAACLAAAGRGELVVELVSDAVHLDPATVAMVFDTVGPDQIALVSDAMAAAGMPDGHYRLGPAQVTVDRGIAHLSDSGDRPVIAGGTSVMLDLVRTAVGGGVDVAAAVASATRTPARLVGMSDRGVLAAGMRADLVVTGPDLGLRHVMRDGKWVQ</sequence>
<evidence type="ECO:0000256" key="2">
    <source>
        <dbReference type="ARBA" id="ARBA00022723"/>
    </source>
</evidence>
<feature type="binding site" evidence="7">
    <location>
        <position position="148"/>
    </location>
    <ligand>
        <name>substrate</name>
    </ligand>
</feature>
<proteinExistence type="inferred from homology"/>
<keyword evidence="2 8" id="KW-0479">Metal-binding</keyword>
<dbReference type="SUPFAM" id="SSF51556">
    <property type="entry name" value="Metallo-dependent hydrolases"/>
    <property type="match status" value="1"/>
</dbReference>
<evidence type="ECO:0000313" key="10">
    <source>
        <dbReference type="EMBL" id="GGB19582.1"/>
    </source>
</evidence>
<evidence type="ECO:0000313" key="11">
    <source>
        <dbReference type="Proteomes" id="UP000621454"/>
    </source>
</evidence>
<feature type="binding site" evidence="7">
    <location>
        <position position="265"/>
    </location>
    <ligand>
        <name>substrate</name>
    </ligand>
</feature>
<keyword evidence="4 5" id="KW-0119">Carbohydrate metabolism</keyword>
<evidence type="ECO:0000256" key="6">
    <source>
        <dbReference type="PIRSR" id="PIRSR038994-1"/>
    </source>
</evidence>
<evidence type="ECO:0000256" key="7">
    <source>
        <dbReference type="PIRSR" id="PIRSR038994-2"/>
    </source>
</evidence>
<evidence type="ECO:0000256" key="5">
    <source>
        <dbReference type="PIRNR" id="PIRNR038994"/>
    </source>
</evidence>
<dbReference type="Gene3D" id="3.20.20.140">
    <property type="entry name" value="Metal-dependent hydrolases"/>
    <property type="match status" value="1"/>
</dbReference>
<gene>
    <name evidence="10" type="ORF">GCM10011489_04620</name>
</gene>
<dbReference type="GO" id="GO:0006046">
    <property type="term" value="P:N-acetylglucosamine catabolic process"/>
    <property type="evidence" value="ECO:0007669"/>
    <property type="project" value="TreeGrafter"/>
</dbReference>
<dbReference type="GO" id="GO:0008448">
    <property type="term" value="F:N-acetylglucosamine-6-phosphate deacetylase activity"/>
    <property type="evidence" value="ECO:0007669"/>
    <property type="project" value="InterPro"/>
</dbReference>
<protein>
    <submittedName>
        <fullName evidence="10">N-acetylglucosamine-6-phosphate deacetylase</fullName>
    </submittedName>
</protein>
<comment type="caution">
    <text evidence="10">The sequence shown here is derived from an EMBL/GenBank/DDBJ whole genome shotgun (WGS) entry which is preliminary data.</text>
</comment>
<organism evidence="10 11">
    <name type="scientific">Gordonia jinhuaensis</name>
    <dbReference type="NCBI Taxonomy" id="1517702"/>
    <lineage>
        <taxon>Bacteria</taxon>
        <taxon>Bacillati</taxon>
        <taxon>Actinomycetota</taxon>
        <taxon>Actinomycetes</taxon>
        <taxon>Mycobacteriales</taxon>
        <taxon>Gordoniaceae</taxon>
        <taxon>Gordonia</taxon>
    </lineage>
</organism>
<comment type="cofactor">
    <cofactor evidence="8">
        <name>a divalent metal cation</name>
        <dbReference type="ChEBI" id="CHEBI:60240"/>
    </cofactor>
    <text evidence="8">Binds 1 divalent metal cation per subunit.</text>
</comment>
<feature type="binding site" evidence="7">
    <location>
        <position position="238"/>
    </location>
    <ligand>
        <name>substrate</name>
    </ligand>
</feature>
<dbReference type="RefSeq" id="WP_188585037.1">
    <property type="nucleotide sequence ID" value="NZ_BMGC01000002.1"/>
</dbReference>
<feature type="active site" description="Proton donor/acceptor" evidence="6">
    <location>
        <position position="288"/>
    </location>
</feature>
<evidence type="ECO:0000259" key="9">
    <source>
        <dbReference type="Pfam" id="PF01979"/>
    </source>
</evidence>
<dbReference type="GO" id="GO:0046872">
    <property type="term" value="F:metal ion binding"/>
    <property type="evidence" value="ECO:0007669"/>
    <property type="project" value="UniProtKB-KW"/>
</dbReference>
<keyword evidence="11" id="KW-1185">Reference proteome</keyword>